<dbReference type="AlphaFoldDB" id="A0A0W7TL53"/>
<evidence type="ECO:0000256" key="5">
    <source>
        <dbReference type="SAM" id="Phobius"/>
    </source>
</evidence>
<evidence type="ECO:0000313" key="8">
    <source>
        <dbReference type="Proteomes" id="UP000053433"/>
    </source>
</evidence>
<keyword evidence="1" id="KW-1003">Cell membrane</keyword>
<protein>
    <submittedName>
        <fullName evidence="7">Sporulation protein</fullName>
    </submittedName>
</protein>
<evidence type="ECO:0000256" key="3">
    <source>
        <dbReference type="ARBA" id="ARBA00022989"/>
    </source>
</evidence>
<feature type="transmembrane region" description="Helical" evidence="5">
    <location>
        <begin position="66"/>
        <end position="84"/>
    </location>
</feature>
<evidence type="ECO:0000256" key="4">
    <source>
        <dbReference type="ARBA" id="ARBA00023136"/>
    </source>
</evidence>
<reference evidence="7 9" key="2">
    <citation type="journal article" date="2019" name="Nat. Med.">
        <title>A library of human gut bacterial isolates paired with longitudinal multiomics data enables mechanistic microbiome research.</title>
        <authorList>
            <person name="Poyet M."/>
            <person name="Groussin M."/>
            <person name="Gibbons S.M."/>
            <person name="Avila-Pacheco J."/>
            <person name="Jiang X."/>
            <person name="Kearney S.M."/>
            <person name="Perrotta A.R."/>
            <person name="Berdy B."/>
            <person name="Zhao S."/>
            <person name="Lieberman T.D."/>
            <person name="Swanson P.K."/>
            <person name="Smith M."/>
            <person name="Roesemann S."/>
            <person name="Alexander J.E."/>
            <person name="Rich S.A."/>
            <person name="Livny J."/>
            <person name="Vlamakis H."/>
            <person name="Clish C."/>
            <person name="Bullock K."/>
            <person name="Deik A."/>
            <person name="Scott J."/>
            <person name="Pierce K.A."/>
            <person name="Xavier R.J."/>
            <person name="Alm E.J."/>
        </authorList>
    </citation>
    <scope>NUCLEOTIDE SEQUENCE [LARGE SCALE GENOMIC DNA]</scope>
    <source>
        <strain evidence="7 9">BIOML-A7</strain>
    </source>
</reference>
<evidence type="ECO:0000256" key="2">
    <source>
        <dbReference type="ARBA" id="ARBA00022692"/>
    </source>
</evidence>
<dbReference type="EMBL" id="WMZR01000009">
    <property type="protein sequence ID" value="MTS51611.1"/>
    <property type="molecule type" value="Genomic_DNA"/>
</dbReference>
<sequence>MAQWISACLFALSANIDNFPIGIAYGLRGMRIGAGGNLLIACLTSLGTAAAMLLGGGLARLIPPDTANALGCMLLVLMGLWMLYREAQGGMGAPEQPPADAYGTRLGLRESAALAAALMVNNMGFGVGARITGLSIVKTTACTFVCSLILLAGGAAVGRRFGGGHLGRYAGVCSAALIVALGVYELFI</sequence>
<feature type="transmembrane region" description="Helical" evidence="5">
    <location>
        <begin position="169"/>
        <end position="187"/>
    </location>
</feature>
<proteinExistence type="predicted"/>
<feature type="transmembrane region" description="Helical" evidence="5">
    <location>
        <begin position="32"/>
        <end position="54"/>
    </location>
</feature>
<evidence type="ECO:0000313" key="9">
    <source>
        <dbReference type="Proteomes" id="UP000449193"/>
    </source>
</evidence>
<keyword evidence="3 5" id="KW-1133">Transmembrane helix</keyword>
<dbReference type="PANTHER" id="PTHR35529">
    <property type="entry name" value="MANGANESE EFFLUX PUMP MNTP-RELATED"/>
    <property type="match status" value="1"/>
</dbReference>
<dbReference type="Proteomes" id="UP000053433">
    <property type="component" value="Unassembled WGS sequence"/>
</dbReference>
<accession>A0A0W7TL53</accession>
<evidence type="ECO:0000313" key="7">
    <source>
        <dbReference type="EMBL" id="MTS51611.1"/>
    </source>
</evidence>
<dbReference type="RefSeq" id="WP_058724044.1">
    <property type="nucleotide sequence ID" value="NZ_CATXDA010000158.1"/>
</dbReference>
<comment type="caution">
    <text evidence="6">The sequence shown here is derived from an EMBL/GenBank/DDBJ whole genome shotgun (WGS) entry which is preliminary data.</text>
</comment>
<reference evidence="6 8" key="1">
    <citation type="submission" date="2015-10" db="EMBL/GenBank/DDBJ databases">
        <title>A novel member of the family Ruminococcaceae isolated from human faeces.</title>
        <authorList>
            <person name="Shkoporov A.N."/>
            <person name="Chaplin A.V."/>
            <person name="Motuzova O.V."/>
            <person name="Kafarskaia L.I."/>
            <person name="Efimov B.A."/>
        </authorList>
    </citation>
    <scope>NUCLEOTIDE SEQUENCE [LARGE SCALE GENOMIC DNA]</scope>
    <source>
        <strain evidence="6 8">668</strain>
    </source>
</reference>
<name>A0A0W7TL53_9FIRM</name>
<dbReference type="InterPro" id="IPR003810">
    <property type="entry name" value="Mntp/YtaF"/>
</dbReference>
<evidence type="ECO:0000256" key="1">
    <source>
        <dbReference type="ARBA" id="ARBA00022475"/>
    </source>
</evidence>
<keyword evidence="4 5" id="KW-0472">Membrane</keyword>
<keyword evidence="2 5" id="KW-0812">Transmembrane</keyword>
<dbReference type="Proteomes" id="UP000449193">
    <property type="component" value="Unassembled WGS sequence"/>
</dbReference>
<dbReference type="EMBL" id="LMUA01000064">
    <property type="protein sequence ID" value="KUE74570.1"/>
    <property type="molecule type" value="Genomic_DNA"/>
</dbReference>
<dbReference type="PANTHER" id="PTHR35529:SF2">
    <property type="entry name" value="SPORULATION PROTEIN YTAF-RELATED"/>
    <property type="match status" value="1"/>
</dbReference>
<gene>
    <name evidence="6" type="ORF">ASJ35_18540</name>
    <name evidence="7" type="ORF">GMD52_08660</name>
</gene>
<evidence type="ECO:0000313" key="6">
    <source>
        <dbReference type="EMBL" id="KUE74570.1"/>
    </source>
</evidence>
<organism evidence="6 8">
    <name type="scientific">Ruthenibacterium lactatiformans</name>
    <dbReference type="NCBI Taxonomy" id="1550024"/>
    <lineage>
        <taxon>Bacteria</taxon>
        <taxon>Bacillati</taxon>
        <taxon>Bacillota</taxon>
        <taxon>Clostridia</taxon>
        <taxon>Eubacteriales</taxon>
        <taxon>Oscillospiraceae</taxon>
        <taxon>Ruthenibacterium</taxon>
    </lineage>
</organism>
<feature type="transmembrane region" description="Helical" evidence="5">
    <location>
        <begin position="136"/>
        <end position="157"/>
    </location>
</feature>